<dbReference type="InterPro" id="IPR000731">
    <property type="entry name" value="SSD"/>
</dbReference>
<evidence type="ECO:0000313" key="10">
    <source>
        <dbReference type="Proteomes" id="UP000653411"/>
    </source>
</evidence>
<evidence type="ECO:0000256" key="1">
    <source>
        <dbReference type="ARBA" id="ARBA00004651"/>
    </source>
</evidence>
<feature type="transmembrane region" description="Helical" evidence="7">
    <location>
        <begin position="215"/>
        <end position="235"/>
    </location>
</feature>
<proteinExistence type="inferred from homology"/>
<feature type="transmembrane region" description="Helical" evidence="7">
    <location>
        <begin position="645"/>
        <end position="668"/>
    </location>
</feature>
<comment type="caution">
    <text evidence="9">The sequence shown here is derived from an EMBL/GenBank/DDBJ whole genome shotgun (WGS) entry which is preliminary data.</text>
</comment>
<dbReference type="Gene3D" id="1.20.1640.10">
    <property type="entry name" value="Multidrug efflux transporter AcrB transmembrane domain"/>
    <property type="match status" value="2"/>
</dbReference>
<dbReference type="PANTHER" id="PTHR33406">
    <property type="entry name" value="MEMBRANE PROTEIN MJ1562-RELATED"/>
    <property type="match status" value="1"/>
</dbReference>
<comment type="similarity">
    <text evidence="2">Belongs to the resistance-nodulation-cell division (RND) (TC 2.A.6) family. MmpL subfamily.</text>
</comment>
<dbReference type="InterPro" id="IPR050545">
    <property type="entry name" value="Mycobact_MmpL"/>
</dbReference>
<dbReference type="Proteomes" id="UP000653411">
    <property type="component" value="Unassembled WGS sequence"/>
</dbReference>
<dbReference type="InterPro" id="IPR004869">
    <property type="entry name" value="MMPL_dom"/>
</dbReference>
<keyword evidence="5 7" id="KW-1133">Transmembrane helix</keyword>
<feature type="transmembrane region" description="Helical" evidence="7">
    <location>
        <begin position="280"/>
        <end position="304"/>
    </location>
</feature>
<feature type="domain" description="SSD" evidence="8">
    <location>
        <begin position="212"/>
        <end position="337"/>
    </location>
</feature>
<dbReference type="PROSITE" id="PS50156">
    <property type="entry name" value="SSD"/>
    <property type="match status" value="1"/>
</dbReference>
<keyword evidence="10" id="KW-1185">Reference proteome</keyword>
<reference evidence="9" key="2">
    <citation type="submission" date="2020-09" db="EMBL/GenBank/DDBJ databases">
        <authorList>
            <person name="Sun Q."/>
            <person name="Zhou Y."/>
        </authorList>
    </citation>
    <scope>NUCLEOTIDE SEQUENCE</scope>
    <source>
        <strain evidence="9">CGMCC 4.7110</strain>
    </source>
</reference>
<feature type="transmembrane region" description="Helical" evidence="7">
    <location>
        <begin position="188"/>
        <end position="208"/>
    </location>
</feature>
<comment type="subcellular location">
    <subcellularLocation>
        <location evidence="1">Cell membrane</location>
        <topology evidence="1">Multi-pass membrane protein</topology>
    </subcellularLocation>
</comment>
<evidence type="ECO:0000259" key="8">
    <source>
        <dbReference type="PROSITE" id="PS50156"/>
    </source>
</evidence>
<organism evidence="9 10">
    <name type="scientific">Streptomyces fuscichromogenes</name>
    <dbReference type="NCBI Taxonomy" id="1324013"/>
    <lineage>
        <taxon>Bacteria</taxon>
        <taxon>Bacillati</taxon>
        <taxon>Actinomycetota</taxon>
        <taxon>Actinomycetes</taxon>
        <taxon>Kitasatosporales</taxon>
        <taxon>Streptomycetaceae</taxon>
        <taxon>Streptomyces</taxon>
    </lineage>
</organism>
<evidence type="ECO:0000256" key="6">
    <source>
        <dbReference type="ARBA" id="ARBA00023136"/>
    </source>
</evidence>
<evidence type="ECO:0000256" key="2">
    <source>
        <dbReference type="ARBA" id="ARBA00010157"/>
    </source>
</evidence>
<feature type="transmembrane region" description="Helical" evidence="7">
    <location>
        <begin position="530"/>
        <end position="549"/>
    </location>
</feature>
<feature type="transmembrane region" description="Helical" evidence="7">
    <location>
        <begin position="561"/>
        <end position="582"/>
    </location>
</feature>
<evidence type="ECO:0000256" key="4">
    <source>
        <dbReference type="ARBA" id="ARBA00022692"/>
    </source>
</evidence>
<protein>
    <submittedName>
        <fullName evidence="9">Membrane protein</fullName>
    </submittedName>
</protein>
<dbReference type="GO" id="GO:0005886">
    <property type="term" value="C:plasma membrane"/>
    <property type="evidence" value="ECO:0007669"/>
    <property type="project" value="UniProtKB-SubCell"/>
</dbReference>
<feature type="transmembrane region" description="Helical" evidence="7">
    <location>
        <begin position="674"/>
        <end position="698"/>
    </location>
</feature>
<reference evidence="9" key="1">
    <citation type="journal article" date="2014" name="Int. J. Syst. Evol. Microbiol.">
        <title>Complete genome sequence of Corynebacterium casei LMG S-19264T (=DSM 44701T), isolated from a smear-ripened cheese.</title>
        <authorList>
            <consortium name="US DOE Joint Genome Institute (JGI-PGF)"/>
            <person name="Walter F."/>
            <person name="Albersmeier A."/>
            <person name="Kalinowski J."/>
            <person name="Ruckert C."/>
        </authorList>
    </citation>
    <scope>NUCLEOTIDE SEQUENCE</scope>
    <source>
        <strain evidence="9">CGMCC 4.7110</strain>
    </source>
</reference>
<evidence type="ECO:0000313" key="9">
    <source>
        <dbReference type="EMBL" id="GGN44051.1"/>
    </source>
</evidence>
<feature type="transmembrane region" description="Helical" evidence="7">
    <location>
        <begin position="594"/>
        <end position="613"/>
    </location>
</feature>
<dbReference type="PANTHER" id="PTHR33406:SF11">
    <property type="entry name" value="MEMBRANE PROTEIN SCO6666-RELATED"/>
    <property type="match status" value="1"/>
</dbReference>
<dbReference type="SUPFAM" id="SSF82866">
    <property type="entry name" value="Multidrug efflux transporter AcrB transmembrane domain"/>
    <property type="match status" value="2"/>
</dbReference>
<evidence type="ECO:0000256" key="7">
    <source>
        <dbReference type="SAM" id="Phobius"/>
    </source>
</evidence>
<accession>A0A917XNJ4</accession>
<feature type="transmembrane region" description="Helical" evidence="7">
    <location>
        <begin position="374"/>
        <end position="392"/>
    </location>
</feature>
<feature type="transmembrane region" description="Helical" evidence="7">
    <location>
        <begin position="316"/>
        <end position="338"/>
    </location>
</feature>
<dbReference type="AlphaFoldDB" id="A0A917XNJ4"/>
<keyword evidence="4 7" id="KW-0812">Transmembrane</keyword>
<keyword evidence="3" id="KW-1003">Cell membrane</keyword>
<dbReference type="EMBL" id="BMML01000041">
    <property type="protein sequence ID" value="GGN44051.1"/>
    <property type="molecule type" value="Genomic_DNA"/>
</dbReference>
<feature type="transmembrane region" description="Helical" evidence="7">
    <location>
        <begin position="241"/>
        <end position="259"/>
    </location>
</feature>
<name>A0A917XNJ4_9ACTN</name>
<dbReference type="Pfam" id="PF03176">
    <property type="entry name" value="MMPL"/>
    <property type="match status" value="2"/>
</dbReference>
<evidence type="ECO:0000256" key="5">
    <source>
        <dbReference type="ARBA" id="ARBA00022989"/>
    </source>
</evidence>
<gene>
    <name evidence="9" type="ORF">GCM10011578_094680</name>
</gene>
<keyword evidence="6 7" id="KW-0472">Membrane</keyword>
<evidence type="ECO:0000256" key="3">
    <source>
        <dbReference type="ARBA" id="ARBA00022475"/>
    </source>
</evidence>
<sequence length="742" mass="77171">MEIRSVAVLLYRVGRTAFRRRWYVALLWVVLLGALGFASTQAAAPPDDNGSMPGIESQRAYELLQKRFPGTSQSPDQATARIVFVAPDGEKLTSTSNRAVIGKVVSEAAESSQVQAAVSPFRAHTVDKDASTAYATVTYEVASKDLTTATKDGLRSAVDVARHAGLTVDVGGPVLADDAVAAGGSGELIGIVIAAVVLLMTFGSLAAAGLPLLTAVLGVGISTVSITALGSTFGLSTTSSSLASMLGLAVGIDYALFVVSRYREERDRGHHPQEAAGRAVGTAGSAVVFAGLTVVIALAGLSVVGVPTLTKMGLSAAGAVVVAVLVALTLIPALLGILPDAVLARRLRKGRAARSGDKDNAGTRWARFVQRRPIPVLLASVIGLGVVALPVLDLQLGMPGDESKSTATTERRAYDELAHGFGPGFNGPFTIVVDAKGAKNPRSAAKTVARTISETRGVVSVTPPVFDPAGDTALFTATAATAPTAEQTKDLVRAIRAERPRTTAETGATFFVSGTTAINIDVADKMQSALVPYLAVVVGLAFLLLLVIFRSVLVPLKAALGFLLSVLSALGAVVAVFQWGWLADLIGLQQTGPVMSTMPIMMVGIVFGLAMDYEVFLVSRMREAYTHGERPAEAVVTGFRHSARVVVAAALIMIAVFSGFVGAGLALIKMIGFSLAVAVLFDALVVRMALVPAVMALLGKRAWWLPGRLARWLPRVDIEGAALSRTPAVEAEPTSVPEAANR</sequence>